<dbReference type="EMBL" id="VNIM01000032">
    <property type="protein sequence ID" value="TVV74499.1"/>
    <property type="molecule type" value="Genomic_DNA"/>
</dbReference>
<proteinExistence type="predicted"/>
<dbReference type="GO" id="GO:0006449">
    <property type="term" value="P:regulation of translational termination"/>
    <property type="evidence" value="ECO:0007669"/>
    <property type="project" value="TreeGrafter"/>
</dbReference>
<evidence type="ECO:0000256" key="3">
    <source>
        <dbReference type="ARBA" id="ARBA00023002"/>
    </source>
</evidence>
<dbReference type="GO" id="GO:0031543">
    <property type="term" value="F:peptidyl-proline dioxygenase activity"/>
    <property type="evidence" value="ECO:0007669"/>
    <property type="project" value="TreeGrafter"/>
</dbReference>
<dbReference type="Proteomes" id="UP000318681">
    <property type="component" value="Unassembled WGS sequence"/>
</dbReference>
<dbReference type="Gene3D" id="2.60.120.620">
    <property type="entry name" value="q2cbj1_9rhob like domain"/>
    <property type="match status" value="1"/>
</dbReference>
<evidence type="ECO:0000256" key="2">
    <source>
        <dbReference type="ARBA" id="ARBA00022964"/>
    </source>
</evidence>
<dbReference type="PANTHER" id="PTHR12117:SF0">
    <property type="entry name" value="PROLYL 3-HYDROXYLASE OGFOD1"/>
    <property type="match status" value="1"/>
</dbReference>
<comment type="caution">
    <text evidence="5">The sequence shown here is derived from an EMBL/GenBank/DDBJ whole genome shotgun (WGS) entry which is preliminary data.</text>
</comment>
<gene>
    <name evidence="5" type="ORF">FOY91_09545</name>
</gene>
<dbReference type="RefSeq" id="WP_145150591.1">
    <property type="nucleotide sequence ID" value="NZ_VNIM01000032.1"/>
</dbReference>
<evidence type="ECO:0000313" key="6">
    <source>
        <dbReference type="Proteomes" id="UP000318681"/>
    </source>
</evidence>
<dbReference type="PANTHER" id="PTHR12117">
    <property type="entry name" value="HISTONE ACETYLTRANSFERASE COMPLEX"/>
    <property type="match status" value="1"/>
</dbReference>
<sequence>MIVTDEPATAFPQFALGLAHDVDALAARFAEIGRVRIHEFLDAKVAGALHARLDARQDWRQLINSGDKLFELDRATRAGMSAARMRDLDDAVWQGARSGFQYRYESLRLPDGNRGEAADATGNSLGGLTHWLSTGTMRDILRRITGAVDVDYADGQATAYSSGDFLTGHDDAVAGKRRRAAYVIGLTPVWRVEWGGLLLFHGADGAVSGHMPGFNTLDVFAVPQMHSVSPVAPAAACRRLAITGWLRAADDRAGMAG</sequence>
<organism evidence="5 6">
    <name type="scientific">Alterirhizorhabdus solaris</name>
    <dbReference type="NCBI Taxonomy" id="2529389"/>
    <lineage>
        <taxon>Bacteria</taxon>
        <taxon>Pseudomonadati</taxon>
        <taxon>Pseudomonadota</taxon>
        <taxon>Alphaproteobacteria</taxon>
        <taxon>Sphingomonadales</taxon>
        <taxon>Rhizorhabdaceae</taxon>
        <taxon>Alterirhizorhabdus</taxon>
    </lineage>
</organism>
<dbReference type="Pfam" id="PF13661">
    <property type="entry name" value="2OG-FeII_Oxy_4"/>
    <property type="match status" value="1"/>
</dbReference>
<keyword evidence="2" id="KW-0223">Dioxygenase</keyword>
<name>A0A558R564_9SPHN</name>
<keyword evidence="6" id="KW-1185">Reference proteome</keyword>
<evidence type="ECO:0000256" key="1">
    <source>
        <dbReference type="ARBA" id="ARBA00001961"/>
    </source>
</evidence>
<dbReference type="GO" id="GO:0005737">
    <property type="term" value="C:cytoplasm"/>
    <property type="evidence" value="ECO:0007669"/>
    <property type="project" value="TreeGrafter"/>
</dbReference>
<dbReference type="InterPro" id="IPR039558">
    <property type="entry name" value="TPA1/OFD1_N"/>
</dbReference>
<dbReference type="GO" id="GO:0005506">
    <property type="term" value="F:iron ion binding"/>
    <property type="evidence" value="ECO:0007669"/>
    <property type="project" value="InterPro"/>
</dbReference>
<dbReference type="SMART" id="SM00702">
    <property type="entry name" value="P4Hc"/>
    <property type="match status" value="1"/>
</dbReference>
<comment type="cofactor">
    <cofactor evidence="1">
        <name>L-ascorbate</name>
        <dbReference type="ChEBI" id="CHEBI:38290"/>
    </cofactor>
</comment>
<dbReference type="AlphaFoldDB" id="A0A558R564"/>
<dbReference type="InterPro" id="IPR051842">
    <property type="entry name" value="uS12_prolyl_hydroxylase"/>
</dbReference>
<protein>
    <submittedName>
        <fullName evidence="5">Proline hydroxylase</fullName>
    </submittedName>
</protein>
<feature type="domain" description="Prolyl 4-hydroxylase alpha subunit" evidence="4">
    <location>
        <begin position="32"/>
        <end position="247"/>
    </location>
</feature>
<reference evidence="5 6" key="1">
    <citation type="submission" date="2019-07" db="EMBL/GenBank/DDBJ databases">
        <title>Sphingomonas solaris sp. nov., isolated from a solar panel from Boston, Massachusetts.</title>
        <authorList>
            <person name="Tanner K."/>
            <person name="Pascual J."/>
            <person name="Mancuso C."/>
            <person name="Pereto J."/>
            <person name="Khalil A."/>
            <person name="Vilanova C."/>
        </authorList>
    </citation>
    <scope>NUCLEOTIDE SEQUENCE [LARGE SCALE GENOMIC DNA]</scope>
    <source>
        <strain evidence="5 6">R4DWN</strain>
    </source>
</reference>
<dbReference type="GO" id="GO:0031418">
    <property type="term" value="F:L-ascorbic acid binding"/>
    <property type="evidence" value="ECO:0007669"/>
    <property type="project" value="InterPro"/>
</dbReference>
<dbReference type="InterPro" id="IPR006620">
    <property type="entry name" value="Pro_4_hyd_alph"/>
</dbReference>
<evidence type="ECO:0000259" key="4">
    <source>
        <dbReference type="SMART" id="SM00702"/>
    </source>
</evidence>
<dbReference type="OrthoDB" id="9783171at2"/>
<evidence type="ECO:0000313" key="5">
    <source>
        <dbReference type="EMBL" id="TVV74499.1"/>
    </source>
</evidence>
<accession>A0A558R564</accession>
<keyword evidence="3" id="KW-0560">Oxidoreductase</keyword>